<dbReference type="InterPro" id="IPR051768">
    <property type="entry name" value="Bact_secretion_toxin"/>
</dbReference>
<feature type="domain" description="LXG" evidence="4">
    <location>
        <begin position="3"/>
        <end position="237"/>
    </location>
</feature>
<comment type="similarity">
    <text evidence="3">In the N-terminal section; belongs to the LXG family.</text>
</comment>
<accession>A0ABV6GHG0</accession>
<protein>
    <submittedName>
        <fullName evidence="5">Ribonuclease YeeF family protein</fullName>
    </submittedName>
</protein>
<keyword evidence="2" id="KW-0964">Secreted</keyword>
<dbReference type="RefSeq" id="WP_378936094.1">
    <property type="nucleotide sequence ID" value="NZ_JBHLVO010000016.1"/>
</dbReference>
<dbReference type="PANTHER" id="PTHR34976">
    <property type="entry name" value="RIBONUCLEASE YQCG-RELATED"/>
    <property type="match status" value="1"/>
</dbReference>
<dbReference type="PROSITE" id="PS51756">
    <property type="entry name" value="LXG"/>
    <property type="match status" value="1"/>
</dbReference>
<dbReference type="InterPro" id="IPR006829">
    <property type="entry name" value="LXG_dom"/>
</dbReference>
<name>A0ABV6GHG0_9BACI</name>
<dbReference type="Pfam" id="PF14449">
    <property type="entry name" value="PT-TG"/>
    <property type="match status" value="1"/>
</dbReference>
<organism evidence="5 6">
    <name type="scientific">Metabacillus herbersteinensis</name>
    <dbReference type="NCBI Taxonomy" id="283816"/>
    <lineage>
        <taxon>Bacteria</taxon>
        <taxon>Bacillati</taxon>
        <taxon>Bacillota</taxon>
        <taxon>Bacilli</taxon>
        <taxon>Bacillales</taxon>
        <taxon>Bacillaceae</taxon>
        <taxon>Metabacillus</taxon>
    </lineage>
</organism>
<dbReference type="Proteomes" id="UP001589854">
    <property type="component" value="Unassembled WGS sequence"/>
</dbReference>
<evidence type="ECO:0000259" key="4">
    <source>
        <dbReference type="PROSITE" id="PS51756"/>
    </source>
</evidence>
<evidence type="ECO:0000313" key="5">
    <source>
        <dbReference type="EMBL" id="MFC0273112.1"/>
    </source>
</evidence>
<dbReference type="InterPro" id="IPR027797">
    <property type="entry name" value="PT-TG_dom"/>
</dbReference>
<reference evidence="5 6" key="1">
    <citation type="submission" date="2024-09" db="EMBL/GenBank/DDBJ databases">
        <authorList>
            <person name="Sun Q."/>
            <person name="Mori K."/>
        </authorList>
    </citation>
    <scope>NUCLEOTIDE SEQUENCE [LARGE SCALE GENOMIC DNA]</scope>
    <source>
        <strain evidence="5 6">CCM 7228</strain>
    </source>
</reference>
<dbReference type="EMBL" id="JBHLVO010000016">
    <property type="protein sequence ID" value="MFC0273112.1"/>
    <property type="molecule type" value="Genomic_DNA"/>
</dbReference>
<dbReference type="Pfam" id="PF04740">
    <property type="entry name" value="LXG"/>
    <property type="match status" value="1"/>
</dbReference>
<evidence type="ECO:0000256" key="1">
    <source>
        <dbReference type="ARBA" id="ARBA00004613"/>
    </source>
</evidence>
<keyword evidence="6" id="KW-1185">Reference proteome</keyword>
<evidence type="ECO:0000313" key="6">
    <source>
        <dbReference type="Proteomes" id="UP001589854"/>
    </source>
</evidence>
<sequence length="658" mass="73747">MATIKVYEAKTLISATEERAQQFKESREQVLRLKKQFHDVVNMGEFQGKGATAIKGFYQAQIDVAEAWLRLFDRNIAFFNGISSTTEDMDLAGSTVVEVPFLEEDLAIGIRRSKDIVAVQQEELQTILTSINDLVSLQVFSRDSFDDHMNEAEKERTEAIQKVITIDSDLKTEYSSSRSEEDYVISLFGQLIEATRQGGTISPINFNAQFYQNSEVYKLISEAEKQTNDYLTFKKEQKEAREIAEEMEELENRPWYEKAWDTIATFTGEVTGYYDSKRAAEGIDPITGQKLSDAERIAAGAMAAAGFIPVVGWAGRAFKGGSAIFKTVKATESATHALDAYKTTRSFSTLQKTEMGIYGLISANGLNEAVFGKDMFGNELTKEQRQQSLVQALGIIGVGGAAHAFDRMYAKTPSFKSINNERPVDKDAFKGKLNNVLKEKNLHLQSFNEMRLRPISSLTPAEVQKMKDIRRSVPPISKGTMMQKVLPPSAINWLFVQPRDGGQIKMGGFLAKASDTKELTSYDKIFEGLRLDYKGAPEWPNEFLTADSALALRFNAIEPENYKIPFGGNSKDDVAKMINGDETGDFIDELQGDPFTGNGFTKSEKYIIPEYENNIKLELYDGVELFEITNTGEKLIGVYSEQDRKFVSLLKGDLNERR</sequence>
<dbReference type="PANTHER" id="PTHR34976:SF2">
    <property type="entry name" value="TYPE VII SECRETION SYSTEM PROTEIN ESSD"/>
    <property type="match status" value="1"/>
</dbReference>
<evidence type="ECO:0000256" key="3">
    <source>
        <dbReference type="ARBA" id="ARBA00034117"/>
    </source>
</evidence>
<evidence type="ECO:0000256" key="2">
    <source>
        <dbReference type="ARBA" id="ARBA00022525"/>
    </source>
</evidence>
<comment type="subcellular location">
    <subcellularLocation>
        <location evidence="1">Secreted</location>
    </subcellularLocation>
</comment>
<proteinExistence type="inferred from homology"/>
<comment type="caution">
    <text evidence="5">The sequence shown here is derived from an EMBL/GenBank/DDBJ whole genome shotgun (WGS) entry which is preliminary data.</text>
</comment>
<gene>
    <name evidence="5" type="ORF">ACFFIX_16975</name>
</gene>